<comment type="caution">
    <text evidence="1">The sequence shown here is derived from an EMBL/GenBank/DDBJ whole genome shotgun (WGS) entry which is preliminary data.</text>
</comment>
<proteinExistence type="predicted"/>
<dbReference type="AlphaFoldDB" id="A0A2V4AY63"/>
<evidence type="ECO:0000313" key="1">
    <source>
        <dbReference type="EMBL" id="PXY20870.1"/>
    </source>
</evidence>
<dbReference type="Gene3D" id="1.10.530.10">
    <property type="match status" value="1"/>
</dbReference>
<dbReference type="PANTHER" id="PTHR34408">
    <property type="entry name" value="FAMILY PROTEIN, PUTATIVE-RELATED"/>
    <property type="match status" value="1"/>
</dbReference>
<organism evidence="1 2">
    <name type="scientific">Prauserella muralis</name>
    <dbReference type="NCBI Taxonomy" id="588067"/>
    <lineage>
        <taxon>Bacteria</taxon>
        <taxon>Bacillati</taxon>
        <taxon>Actinomycetota</taxon>
        <taxon>Actinomycetes</taxon>
        <taxon>Pseudonocardiales</taxon>
        <taxon>Pseudonocardiaceae</taxon>
        <taxon>Prauserella</taxon>
    </lineage>
</organism>
<gene>
    <name evidence="1" type="ORF">BAY60_25540</name>
</gene>
<dbReference type="Proteomes" id="UP000249915">
    <property type="component" value="Unassembled WGS sequence"/>
</dbReference>
<dbReference type="EMBL" id="MASW01000006">
    <property type="protein sequence ID" value="PXY20870.1"/>
    <property type="molecule type" value="Genomic_DNA"/>
</dbReference>
<dbReference type="PANTHER" id="PTHR34408:SF2">
    <property type="entry name" value="CELL WALL-BINDING PROTEIN YWSB"/>
    <property type="match status" value="1"/>
</dbReference>
<dbReference type="OrthoDB" id="5178799at2"/>
<reference evidence="1 2" key="1">
    <citation type="submission" date="2016-07" db="EMBL/GenBank/DDBJ databases">
        <title>Draft genome sequence of Prauserella muralis DSM 45305, isolated from a mould-covered wall in an indoor environment.</title>
        <authorList>
            <person name="Ruckert C."/>
            <person name="Albersmeier A."/>
            <person name="Jiang C.-L."/>
            <person name="Jiang Y."/>
            <person name="Kalinowski J."/>
            <person name="Schneider O."/>
            <person name="Winkler A."/>
            <person name="Zotchev S.B."/>
        </authorList>
    </citation>
    <scope>NUCLEOTIDE SEQUENCE [LARGE SCALE GENOMIC DNA]</scope>
    <source>
        <strain evidence="1 2">DSM 45305</strain>
    </source>
</reference>
<accession>A0A2V4AY63</accession>
<dbReference type="InterPro" id="IPR023346">
    <property type="entry name" value="Lysozyme-like_dom_sf"/>
</dbReference>
<keyword evidence="2" id="KW-1185">Reference proteome</keyword>
<protein>
    <submittedName>
        <fullName evidence="1">Uncharacterized protein</fullName>
    </submittedName>
</protein>
<dbReference type="SUPFAM" id="SSF53955">
    <property type="entry name" value="Lysozyme-like"/>
    <property type="match status" value="1"/>
</dbReference>
<evidence type="ECO:0000313" key="2">
    <source>
        <dbReference type="Proteomes" id="UP000249915"/>
    </source>
</evidence>
<sequence length="334" mass="36296">MDALTLSSAMGCSLSVAERHVNGMNAAMRQAGCTTVNRAAMWCAQIGHESVGLRYFEEIWGPTEAQRGYQGRSDLGNLYPGDGYRFRGRGPIQLTGRYNYGYFGQWAKSRGLVSDAAYFQKHPDTVATSYWGFMAAAWYWTVARPMNTYADRADIYGASRAVNGGYNGIADRIRRWNHCRSLGAALLPAGGGAAPPSAPDNKPSIAIYRSKEFPMRMPKGGKLKRGGATRLAYESIAIAGGALREHDLVIAAGIGPRAGVHIESINTWGYITRDKAQRRLGATVHNPGGHGALMKNAWVHRHASCSLIIPKGVTRIDVAFASDTEWSLDIEARG</sequence>
<name>A0A2V4AY63_9PSEU</name>
<dbReference type="InterPro" id="IPR052354">
    <property type="entry name" value="Cell_Wall_Dynamics_Protein"/>
</dbReference>